<protein>
    <submittedName>
        <fullName evidence="1">Uncharacterized protein</fullName>
    </submittedName>
</protein>
<gene>
    <name evidence="1" type="ORF">BDV95DRAFT_569858</name>
</gene>
<name>A0A7C8M9K8_9PLEO</name>
<evidence type="ECO:0000313" key="2">
    <source>
        <dbReference type="Proteomes" id="UP000481861"/>
    </source>
</evidence>
<accession>A0A7C8M9K8</accession>
<organism evidence="1 2">
    <name type="scientific">Massariosphaeria phaeospora</name>
    <dbReference type="NCBI Taxonomy" id="100035"/>
    <lineage>
        <taxon>Eukaryota</taxon>
        <taxon>Fungi</taxon>
        <taxon>Dikarya</taxon>
        <taxon>Ascomycota</taxon>
        <taxon>Pezizomycotina</taxon>
        <taxon>Dothideomycetes</taxon>
        <taxon>Pleosporomycetidae</taxon>
        <taxon>Pleosporales</taxon>
        <taxon>Pleosporales incertae sedis</taxon>
        <taxon>Massariosphaeria</taxon>
    </lineage>
</organism>
<proteinExistence type="predicted"/>
<evidence type="ECO:0000313" key="1">
    <source>
        <dbReference type="EMBL" id="KAF2872496.1"/>
    </source>
</evidence>
<reference evidence="1 2" key="1">
    <citation type="submission" date="2020-01" db="EMBL/GenBank/DDBJ databases">
        <authorList>
            <consortium name="DOE Joint Genome Institute"/>
            <person name="Haridas S."/>
            <person name="Albert R."/>
            <person name="Binder M."/>
            <person name="Bloem J."/>
            <person name="Labutti K."/>
            <person name="Salamov A."/>
            <person name="Andreopoulos B."/>
            <person name="Baker S.E."/>
            <person name="Barry K."/>
            <person name="Bills G."/>
            <person name="Bluhm B.H."/>
            <person name="Cannon C."/>
            <person name="Castanera R."/>
            <person name="Culley D.E."/>
            <person name="Daum C."/>
            <person name="Ezra D."/>
            <person name="Gonzalez J.B."/>
            <person name="Henrissat B."/>
            <person name="Kuo A."/>
            <person name="Liang C."/>
            <person name="Lipzen A."/>
            <person name="Lutzoni F."/>
            <person name="Magnuson J."/>
            <person name="Mondo S."/>
            <person name="Nolan M."/>
            <person name="Ohm R."/>
            <person name="Pangilinan J."/>
            <person name="Park H.-J.H."/>
            <person name="Ramirez L."/>
            <person name="Alfaro M."/>
            <person name="Sun H."/>
            <person name="Tritt A."/>
            <person name="Yoshinaga Y."/>
            <person name="Zwiers L.-H.L."/>
            <person name="Turgeon B.G."/>
            <person name="Goodwin S.B."/>
            <person name="Spatafora J.W."/>
            <person name="Crous P.W."/>
            <person name="Grigoriev I.V."/>
        </authorList>
    </citation>
    <scope>NUCLEOTIDE SEQUENCE [LARGE SCALE GENOMIC DNA]</scope>
    <source>
        <strain evidence="1 2">CBS 611.86</strain>
    </source>
</reference>
<comment type="caution">
    <text evidence="1">The sequence shown here is derived from an EMBL/GenBank/DDBJ whole genome shotgun (WGS) entry which is preliminary data.</text>
</comment>
<sequence length="166" mass="18283">MHIAPLKPAAGLSPHDNTGFDSLSANKCWWAQRQLKCYTTGPPRKVDMLINCAIHQQWRNHFSEEFGQVAAAETVRLRLTKRLSLSIARAHASSHSAFYVRPHPKARKWLATAMDLQAQSFHLYRLPTSLRGTRASGGSEAVAVGSSSTGSSTRSASIRVLKECVQ</sequence>
<dbReference type="AlphaFoldDB" id="A0A7C8M9K8"/>
<keyword evidence="2" id="KW-1185">Reference proteome</keyword>
<dbReference type="EMBL" id="JAADJZ010000009">
    <property type="protein sequence ID" value="KAF2872496.1"/>
    <property type="molecule type" value="Genomic_DNA"/>
</dbReference>
<dbReference type="Proteomes" id="UP000481861">
    <property type="component" value="Unassembled WGS sequence"/>
</dbReference>